<gene>
    <name evidence="3" type="ORF">DMB68_21610</name>
</gene>
<dbReference type="OrthoDB" id="956918at2"/>
<feature type="compositionally biased region" description="Basic and acidic residues" evidence="1">
    <location>
        <begin position="26"/>
        <end position="48"/>
    </location>
</feature>
<feature type="chain" id="PRO_5015930777" description="DUF4890 domain-containing protein" evidence="2">
    <location>
        <begin position="19"/>
        <end position="151"/>
    </location>
</feature>
<accession>A0A2V4BW92</accession>
<keyword evidence="2" id="KW-0732">Signal</keyword>
<dbReference type="AlphaFoldDB" id="A0A2V4BW92"/>
<keyword evidence="4" id="KW-1185">Reference proteome</keyword>
<evidence type="ECO:0000313" key="3">
    <source>
        <dbReference type="EMBL" id="PXY43278.1"/>
    </source>
</evidence>
<feature type="region of interest" description="Disordered" evidence="1">
    <location>
        <begin position="129"/>
        <end position="151"/>
    </location>
</feature>
<dbReference type="RefSeq" id="WP_110348699.1">
    <property type="nucleotide sequence ID" value="NZ_QJHL01000007.1"/>
</dbReference>
<evidence type="ECO:0000256" key="2">
    <source>
        <dbReference type="SAM" id="SignalP"/>
    </source>
</evidence>
<organism evidence="3 4">
    <name type="scientific">Flavobacterium hydrophilum</name>
    <dbReference type="NCBI Taxonomy" id="2211445"/>
    <lineage>
        <taxon>Bacteria</taxon>
        <taxon>Pseudomonadati</taxon>
        <taxon>Bacteroidota</taxon>
        <taxon>Flavobacteriia</taxon>
        <taxon>Flavobacteriales</taxon>
        <taxon>Flavobacteriaceae</taxon>
        <taxon>Flavobacterium</taxon>
    </lineage>
</organism>
<proteinExistence type="predicted"/>
<evidence type="ECO:0000313" key="4">
    <source>
        <dbReference type="Proteomes" id="UP000247681"/>
    </source>
</evidence>
<name>A0A2V4BW92_9FLAO</name>
<sequence length="151" mass="17662">MKKLLIAALLFVGITSFAQDGDGGDMDQRPAREQRERLTPEQRNERQLKKLTTDLTLDAKQQEQVKQLIAERSAKTEKLREARKEQREKGIKLTPEQRETLRKEMTAEADANDAKMKGILTADQYTKWKKNQEENKDKARDRMREYRGNND</sequence>
<evidence type="ECO:0008006" key="5">
    <source>
        <dbReference type="Google" id="ProtNLM"/>
    </source>
</evidence>
<dbReference type="Proteomes" id="UP000247681">
    <property type="component" value="Unassembled WGS sequence"/>
</dbReference>
<reference evidence="3 4" key="1">
    <citation type="submission" date="2018-05" db="EMBL/GenBank/DDBJ databases">
        <title>Flavobacterium sp. strain IMCC34758, incomplete genome.</title>
        <authorList>
            <person name="Joung Y."/>
        </authorList>
    </citation>
    <scope>NUCLEOTIDE SEQUENCE [LARGE SCALE GENOMIC DNA]</scope>
    <source>
        <strain evidence="3 4">IMCC34758</strain>
    </source>
</reference>
<comment type="caution">
    <text evidence="3">The sequence shown here is derived from an EMBL/GenBank/DDBJ whole genome shotgun (WGS) entry which is preliminary data.</text>
</comment>
<evidence type="ECO:0000256" key="1">
    <source>
        <dbReference type="SAM" id="MobiDB-lite"/>
    </source>
</evidence>
<feature type="compositionally biased region" description="Basic and acidic residues" evidence="1">
    <location>
        <begin position="130"/>
        <end position="151"/>
    </location>
</feature>
<protein>
    <recommendedName>
        <fullName evidence="5">DUF4890 domain-containing protein</fullName>
    </recommendedName>
</protein>
<feature type="signal peptide" evidence="2">
    <location>
        <begin position="1"/>
        <end position="18"/>
    </location>
</feature>
<feature type="region of interest" description="Disordered" evidence="1">
    <location>
        <begin position="19"/>
        <end position="48"/>
    </location>
</feature>
<dbReference type="EMBL" id="QJHL01000007">
    <property type="protein sequence ID" value="PXY43278.1"/>
    <property type="molecule type" value="Genomic_DNA"/>
</dbReference>